<accession>A0ACB6V0K6</accession>
<proteinExistence type="predicted"/>
<evidence type="ECO:0000313" key="1">
    <source>
        <dbReference type="EMBL" id="KAF5094107.1"/>
    </source>
</evidence>
<name>A0ACB6V0K6_9ASCO</name>
<gene>
    <name evidence="1" type="ORF">D0Z00_003705</name>
</gene>
<dbReference type="EMBL" id="QVQA01000183">
    <property type="protein sequence ID" value="KAF5094107.1"/>
    <property type="molecule type" value="Genomic_DNA"/>
</dbReference>
<reference evidence="1 2" key="1">
    <citation type="journal article" date="2020" name="Front. Microbiol.">
        <title>Phenotypic and Genetic Characterization of the Cheese Ripening Yeast Geotrichum candidum.</title>
        <authorList>
            <person name="Perkins V."/>
            <person name="Vignola S."/>
            <person name="Lessard M.H."/>
            <person name="Plante P.L."/>
            <person name="Corbeil J."/>
            <person name="Dugat-Bony E."/>
            <person name="Frenette M."/>
            <person name="Labrie S."/>
        </authorList>
    </citation>
    <scope>NUCLEOTIDE SEQUENCE [LARGE SCALE GENOMIC DNA]</scope>
    <source>
        <strain evidence="1 2">LMA-1147</strain>
    </source>
</reference>
<comment type="caution">
    <text evidence="1">The sequence shown here is derived from an EMBL/GenBank/DDBJ whole genome shotgun (WGS) entry which is preliminary data.</text>
</comment>
<sequence length="450" mass="50889">MPSYYSRNIVTPPSYLVNDPYQMQMSQGYHSFPYNNDYQQSSHYRQENMYNKPFGYMNPYENGSYGFKNNGPASSMRGVGSYSSNGTTFFMPNIPVDHGDFVSKNQQYYQQQQQPPAQHHQENVTGGVSATLDYDLDDMSEFVSNMAIGIMGPYSAQVKSERPTQEFLDAFHKFTNQVLVATRLPKATVILALVYLSKRWALGNIPTTESNVPVTYNLLVVALLLANKFHDDNTFTNKSWNEATGVPVRDLNMIERDWLKSIQWSLHLNQNDRKGWEKWNDCWEYWVASRRKSAASSPSSYHPVSDFSDTRHSKNVARDAYPSPVHSPESSNISSRQSSPVESAPSYTIPNWYVNSNSKANPSFGSRARPMSSSMGRSSDQFVSYFQQSFVGNRPEEKYSNYGMSGHNHNHSSSYFVPAYGAASCNCNYCSFDSAPQFSKWYSGGCATAC</sequence>
<keyword evidence="2" id="KW-1185">Reference proteome</keyword>
<dbReference type="Proteomes" id="UP000744676">
    <property type="component" value="Unassembled WGS sequence"/>
</dbReference>
<protein>
    <submittedName>
        <fullName evidence="1">Uncharacterized protein</fullName>
    </submittedName>
</protein>
<organism evidence="1 2">
    <name type="scientific">Geotrichum galactomycetum</name>
    <dbReference type="NCBI Taxonomy" id="27317"/>
    <lineage>
        <taxon>Eukaryota</taxon>
        <taxon>Fungi</taxon>
        <taxon>Dikarya</taxon>
        <taxon>Ascomycota</taxon>
        <taxon>Saccharomycotina</taxon>
        <taxon>Dipodascomycetes</taxon>
        <taxon>Dipodascales</taxon>
        <taxon>Dipodascaceae</taxon>
        <taxon>Geotrichum</taxon>
    </lineage>
</organism>
<evidence type="ECO:0000313" key="2">
    <source>
        <dbReference type="Proteomes" id="UP000744676"/>
    </source>
</evidence>